<dbReference type="SMART" id="SM00422">
    <property type="entry name" value="HTH_MERR"/>
    <property type="match status" value="1"/>
</dbReference>
<keyword evidence="7" id="KW-1185">Reference proteome</keyword>
<keyword evidence="1" id="KW-0678">Repressor</keyword>
<protein>
    <submittedName>
        <fullName evidence="6">MerR family transcriptional regulator</fullName>
    </submittedName>
</protein>
<evidence type="ECO:0000256" key="4">
    <source>
        <dbReference type="ARBA" id="ARBA00023163"/>
    </source>
</evidence>
<sequence length="138" mass="14809">MSGAGLRIGALARLTGASPKALRLYEELGLLPTPRRSGSYRVFEQEHVDAVMLIRQAQSLGFKLRDLQSLATQGPLVEAVSLNLALQAVQSKCAELAEQIAALQEQALRLAQFQTALAGAHELACACPQLQASRSDKK</sequence>
<keyword evidence="2" id="KW-0805">Transcription regulation</keyword>
<evidence type="ECO:0000256" key="1">
    <source>
        <dbReference type="ARBA" id="ARBA00022491"/>
    </source>
</evidence>
<dbReference type="PROSITE" id="PS50937">
    <property type="entry name" value="HTH_MERR_2"/>
    <property type="match status" value="1"/>
</dbReference>
<reference evidence="6 7" key="1">
    <citation type="submission" date="2021-11" db="EMBL/GenBank/DDBJ databases">
        <authorList>
            <person name="Liang Q."/>
            <person name="Mou H."/>
            <person name="Liu Z."/>
        </authorList>
    </citation>
    <scope>NUCLEOTIDE SEQUENCE [LARGE SCALE GENOMIC DNA]</scope>
    <source>
        <strain evidence="6 7">CHU3</strain>
    </source>
</reference>
<dbReference type="RefSeq" id="WP_263571433.1">
    <property type="nucleotide sequence ID" value="NZ_JAJIRN010000005.1"/>
</dbReference>
<dbReference type="PRINTS" id="PR00040">
    <property type="entry name" value="HTHMERR"/>
</dbReference>
<evidence type="ECO:0000259" key="5">
    <source>
        <dbReference type="PROSITE" id="PS50937"/>
    </source>
</evidence>
<keyword evidence="3" id="KW-0238">DNA-binding</keyword>
<dbReference type="EMBL" id="JAJIRN010000005">
    <property type="protein sequence ID" value="MCV2368838.1"/>
    <property type="molecule type" value="Genomic_DNA"/>
</dbReference>
<dbReference type="PANTHER" id="PTHR30204:SF69">
    <property type="entry name" value="MERR-FAMILY TRANSCRIPTIONAL REGULATOR"/>
    <property type="match status" value="1"/>
</dbReference>
<dbReference type="Gene3D" id="1.10.1660.10">
    <property type="match status" value="1"/>
</dbReference>
<gene>
    <name evidence="6" type="ORF">LNV07_12170</name>
</gene>
<dbReference type="Pfam" id="PF13411">
    <property type="entry name" value="MerR_1"/>
    <property type="match status" value="1"/>
</dbReference>
<proteinExistence type="predicted"/>
<evidence type="ECO:0000313" key="7">
    <source>
        <dbReference type="Proteomes" id="UP001209701"/>
    </source>
</evidence>
<dbReference type="InterPro" id="IPR009061">
    <property type="entry name" value="DNA-bd_dom_put_sf"/>
</dbReference>
<dbReference type="PANTHER" id="PTHR30204">
    <property type="entry name" value="REDOX-CYCLING DRUG-SENSING TRANSCRIPTIONAL ACTIVATOR SOXR"/>
    <property type="match status" value="1"/>
</dbReference>
<dbReference type="InterPro" id="IPR047057">
    <property type="entry name" value="MerR_fam"/>
</dbReference>
<organism evidence="6 7">
    <name type="scientific">Roseateles oligotrophus</name>
    <dbReference type="NCBI Taxonomy" id="1769250"/>
    <lineage>
        <taxon>Bacteria</taxon>
        <taxon>Pseudomonadati</taxon>
        <taxon>Pseudomonadota</taxon>
        <taxon>Betaproteobacteria</taxon>
        <taxon>Burkholderiales</taxon>
        <taxon>Sphaerotilaceae</taxon>
        <taxon>Roseateles</taxon>
    </lineage>
</organism>
<evidence type="ECO:0000256" key="2">
    <source>
        <dbReference type="ARBA" id="ARBA00023015"/>
    </source>
</evidence>
<accession>A0ABT2YFK4</accession>
<keyword evidence="4" id="KW-0804">Transcription</keyword>
<dbReference type="Proteomes" id="UP001209701">
    <property type="component" value="Unassembled WGS sequence"/>
</dbReference>
<feature type="domain" description="HTH merR-type" evidence="5">
    <location>
        <begin position="5"/>
        <end position="73"/>
    </location>
</feature>
<dbReference type="InterPro" id="IPR000551">
    <property type="entry name" value="MerR-type_HTH_dom"/>
</dbReference>
<comment type="caution">
    <text evidence="6">The sequence shown here is derived from an EMBL/GenBank/DDBJ whole genome shotgun (WGS) entry which is preliminary data.</text>
</comment>
<name>A0ABT2YFK4_9BURK</name>
<dbReference type="SUPFAM" id="SSF46955">
    <property type="entry name" value="Putative DNA-binding domain"/>
    <property type="match status" value="1"/>
</dbReference>
<evidence type="ECO:0000313" key="6">
    <source>
        <dbReference type="EMBL" id="MCV2368838.1"/>
    </source>
</evidence>
<evidence type="ECO:0000256" key="3">
    <source>
        <dbReference type="ARBA" id="ARBA00023125"/>
    </source>
</evidence>